<keyword evidence="2" id="KW-1185">Reference proteome</keyword>
<dbReference type="Proteomes" id="UP000003160">
    <property type="component" value="Unassembled WGS sequence"/>
</dbReference>
<dbReference type="AlphaFoldDB" id="D1PT79"/>
<comment type="caution">
    <text evidence="1">The sequence shown here is derived from an EMBL/GenBank/DDBJ whole genome shotgun (WGS) entry which is preliminary data.</text>
</comment>
<proteinExistence type="predicted"/>
<reference evidence="1 2" key="1">
    <citation type="submission" date="2009-10" db="EMBL/GenBank/DDBJ databases">
        <authorList>
            <person name="Qin X."/>
            <person name="Bachman B."/>
            <person name="Battles P."/>
            <person name="Bell A."/>
            <person name="Bess C."/>
            <person name="Bickham C."/>
            <person name="Chaboub L."/>
            <person name="Chen D."/>
            <person name="Coyle M."/>
            <person name="Deiros D.R."/>
            <person name="Dinh H."/>
            <person name="Forbes L."/>
            <person name="Fowler G."/>
            <person name="Francisco L."/>
            <person name="Fu Q."/>
            <person name="Gubbala S."/>
            <person name="Hale W."/>
            <person name="Han Y."/>
            <person name="Hemphill L."/>
            <person name="Highlander S.K."/>
            <person name="Hirani K."/>
            <person name="Hogues M."/>
            <person name="Jackson L."/>
            <person name="Jakkamsetti A."/>
            <person name="Javaid M."/>
            <person name="Jiang H."/>
            <person name="Korchina V."/>
            <person name="Kovar C."/>
            <person name="Lara F."/>
            <person name="Lee S."/>
            <person name="Mata R."/>
            <person name="Mathew T."/>
            <person name="Moen C."/>
            <person name="Morales K."/>
            <person name="Munidasa M."/>
            <person name="Nazareth L."/>
            <person name="Ngo R."/>
            <person name="Nguyen L."/>
            <person name="Okwuonu G."/>
            <person name="Ongeri F."/>
            <person name="Patil S."/>
            <person name="Petrosino J."/>
            <person name="Pham C."/>
            <person name="Pham P."/>
            <person name="Pu L.-L."/>
            <person name="Puazo M."/>
            <person name="Raj R."/>
            <person name="Reid J."/>
            <person name="Rouhana J."/>
            <person name="Saada N."/>
            <person name="Shang Y."/>
            <person name="Simmons D."/>
            <person name="Thornton R."/>
            <person name="Warren J."/>
            <person name="Weissenberger G."/>
            <person name="Zhang J."/>
            <person name="Zhang L."/>
            <person name="Zhou C."/>
            <person name="Zhu D."/>
            <person name="Muzny D."/>
            <person name="Worley K."/>
            <person name="Gibbs R."/>
        </authorList>
    </citation>
    <scope>NUCLEOTIDE SEQUENCE [LARGE SCALE GENOMIC DNA]</scope>
    <source>
        <strain evidence="1 2">DSM 17361</strain>
    </source>
</reference>
<dbReference type="HOGENOM" id="CLU_3187235_0_0_10"/>
<sequence length="46" mass="5184">MNYKNIFTIFGSLFSDHPEQKELSFFVKTGTCNAKNHKAAAIEAFS</sequence>
<evidence type="ECO:0000313" key="1">
    <source>
        <dbReference type="EMBL" id="EFA45426.1"/>
    </source>
</evidence>
<gene>
    <name evidence="1" type="ORF">HMPREF0645_0164</name>
</gene>
<dbReference type="EMBL" id="ACKS01000010">
    <property type="protein sequence ID" value="EFA45426.1"/>
    <property type="molecule type" value="Genomic_DNA"/>
</dbReference>
<accession>D1PT79</accession>
<organism evidence="1 2">
    <name type="scientific">Hallella bergensis DSM 17361</name>
    <dbReference type="NCBI Taxonomy" id="585502"/>
    <lineage>
        <taxon>Bacteria</taxon>
        <taxon>Pseudomonadati</taxon>
        <taxon>Bacteroidota</taxon>
        <taxon>Bacteroidia</taxon>
        <taxon>Bacteroidales</taxon>
        <taxon>Prevotellaceae</taxon>
        <taxon>Hallella</taxon>
    </lineage>
</organism>
<protein>
    <submittedName>
        <fullName evidence="1">Uncharacterized protein</fullName>
    </submittedName>
</protein>
<evidence type="ECO:0000313" key="2">
    <source>
        <dbReference type="Proteomes" id="UP000003160"/>
    </source>
</evidence>
<name>D1PT79_9BACT</name>